<organism evidence="2 3">
    <name type="scientific">Pristionchus entomophagus</name>
    <dbReference type="NCBI Taxonomy" id="358040"/>
    <lineage>
        <taxon>Eukaryota</taxon>
        <taxon>Metazoa</taxon>
        <taxon>Ecdysozoa</taxon>
        <taxon>Nematoda</taxon>
        <taxon>Chromadorea</taxon>
        <taxon>Rhabditida</taxon>
        <taxon>Rhabditina</taxon>
        <taxon>Diplogasteromorpha</taxon>
        <taxon>Diplogasteroidea</taxon>
        <taxon>Neodiplogasteridae</taxon>
        <taxon>Pristionchus</taxon>
    </lineage>
</organism>
<sequence length="165" mass="18976">MEFHINIISSEGGEPIVSPCLFTVHNRRSDVILKIGDEKLHVSKDLLAVHFPVFEAMLFGNFDEKDKEEVEIKDVVYQEFVDLLNLIYIKSVEITDRTVLHILKLADRFQMEDVMELAKKHLTQSKGFNTAKKLLIADQCRLDSVRDHCLQSFSSVTDLLKELKS</sequence>
<feature type="domain" description="BTB" evidence="1">
    <location>
        <begin position="29"/>
        <end position="96"/>
    </location>
</feature>
<dbReference type="PANTHER" id="PTHR47022">
    <property type="entry name" value="BTB AND MATH DOMAIN-CONTAINING PROTEIN 36-RELATED"/>
    <property type="match status" value="1"/>
</dbReference>
<dbReference type="EMBL" id="BTSX01000005">
    <property type="protein sequence ID" value="GMT02078.1"/>
    <property type="molecule type" value="Genomic_DNA"/>
</dbReference>
<comment type="caution">
    <text evidence="2">The sequence shown here is derived from an EMBL/GenBank/DDBJ whole genome shotgun (WGS) entry which is preliminary data.</text>
</comment>
<dbReference type="PANTHER" id="PTHR47022:SF1">
    <property type="entry name" value="BTB AND MATH DOMAIN-CONTAINING PROTEIN 36-RELATED"/>
    <property type="match status" value="1"/>
</dbReference>
<dbReference type="SMART" id="SM00225">
    <property type="entry name" value="BTB"/>
    <property type="match status" value="1"/>
</dbReference>
<name>A0AAV5U6Q6_9BILA</name>
<gene>
    <name evidence="2" type="ORF">PENTCL1PPCAC_24253</name>
</gene>
<dbReference type="AlphaFoldDB" id="A0AAV5U6Q6"/>
<dbReference type="CDD" id="cd18186">
    <property type="entry name" value="BTB_POZ_ZBTB_KLHL-like"/>
    <property type="match status" value="1"/>
</dbReference>
<dbReference type="PROSITE" id="PS50097">
    <property type="entry name" value="BTB"/>
    <property type="match status" value="1"/>
</dbReference>
<dbReference type="InterPro" id="IPR000210">
    <property type="entry name" value="BTB/POZ_dom"/>
</dbReference>
<protein>
    <recommendedName>
        <fullName evidence="1">BTB domain-containing protein</fullName>
    </recommendedName>
</protein>
<dbReference type="Gene3D" id="3.30.710.10">
    <property type="entry name" value="Potassium Channel Kv1.1, Chain A"/>
    <property type="match status" value="1"/>
</dbReference>
<evidence type="ECO:0000313" key="2">
    <source>
        <dbReference type="EMBL" id="GMT02078.1"/>
    </source>
</evidence>
<dbReference type="SUPFAM" id="SSF54695">
    <property type="entry name" value="POZ domain"/>
    <property type="match status" value="1"/>
</dbReference>
<reference evidence="2" key="1">
    <citation type="submission" date="2023-10" db="EMBL/GenBank/DDBJ databases">
        <title>Genome assembly of Pristionchus species.</title>
        <authorList>
            <person name="Yoshida K."/>
            <person name="Sommer R.J."/>
        </authorList>
    </citation>
    <scope>NUCLEOTIDE SEQUENCE</scope>
    <source>
        <strain evidence="2">RS0144</strain>
    </source>
</reference>
<dbReference type="Proteomes" id="UP001432027">
    <property type="component" value="Unassembled WGS sequence"/>
</dbReference>
<evidence type="ECO:0000313" key="3">
    <source>
        <dbReference type="Proteomes" id="UP001432027"/>
    </source>
</evidence>
<keyword evidence="3" id="KW-1185">Reference proteome</keyword>
<evidence type="ECO:0000259" key="1">
    <source>
        <dbReference type="PROSITE" id="PS50097"/>
    </source>
</evidence>
<dbReference type="InterPro" id="IPR011333">
    <property type="entry name" value="SKP1/BTB/POZ_sf"/>
</dbReference>
<proteinExistence type="predicted"/>
<accession>A0AAV5U6Q6</accession>
<dbReference type="Pfam" id="PF00651">
    <property type="entry name" value="BTB"/>
    <property type="match status" value="1"/>
</dbReference>